<proteinExistence type="predicted"/>
<evidence type="ECO:0000259" key="2">
    <source>
        <dbReference type="PROSITE" id="PS51841"/>
    </source>
</evidence>
<dbReference type="InterPro" id="IPR001322">
    <property type="entry name" value="Lamin_tail_dom"/>
</dbReference>
<evidence type="ECO:0000256" key="1">
    <source>
        <dbReference type="SAM" id="MobiDB-lite"/>
    </source>
</evidence>
<comment type="caution">
    <text evidence="3">The sequence shown here is derived from an EMBL/GenBank/DDBJ whole genome shotgun (WGS) entry which is preliminary data.</text>
</comment>
<dbReference type="SUPFAM" id="SSF74853">
    <property type="entry name" value="Lamin A/C globular tail domain"/>
    <property type="match status" value="1"/>
</dbReference>
<reference evidence="3 4" key="1">
    <citation type="submission" date="2020-02" db="EMBL/GenBank/DDBJ databases">
        <title>Aliifodinibius halophilus 2W32, complete genome.</title>
        <authorList>
            <person name="Li Y."/>
            <person name="Wu S."/>
        </authorList>
    </citation>
    <scope>NUCLEOTIDE SEQUENCE [LARGE SCALE GENOMIC DNA]</scope>
    <source>
        <strain evidence="3 4">2W32</strain>
    </source>
</reference>
<dbReference type="AlphaFoldDB" id="A0A6M1T2I7"/>
<evidence type="ECO:0000313" key="4">
    <source>
        <dbReference type="Proteomes" id="UP000479132"/>
    </source>
</evidence>
<feature type="region of interest" description="Disordered" evidence="1">
    <location>
        <begin position="903"/>
        <end position="922"/>
    </location>
</feature>
<feature type="domain" description="LTD" evidence="2">
    <location>
        <begin position="344"/>
        <end position="472"/>
    </location>
</feature>
<feature type="region of interest" description="Disordered" evidence="1">
    <location>
        <begin position="867"/>
        <end position="888"/>
    </location>
</feature>
<dbReference type="Gene3D" id="2.60.40.1260">
    <property type="entry name" value="Lamin Tail domain"/>
    <property type="match status" value="1"/>
</dbReference>
<accession>A0A6M1T2I7</accession>
<dbReference type="PROSITE" id="PS51841">
    <property type="entry name" value="LTD"/>
    <property type="match status" value="1"/>
</dbReference>
<dbReference type="InterPro" id="IPR036415">
    <property type="entry name" value="Lamin_tail_dom_sf"/>
</dbReference>
<protein>
    <submittedName>
        <fullName evidence="3">T9SS type A sorting domain-containing protein</fullName>
    </submittedName>
</protein>
<evidence type="ECO:0000313" key="3">
    <source>
        <dbReference type="EMBL" id="NGP86833.1"/>
    </source>
</evidence>
<dbReference type="Pfam" id="PF18962">
    <property type="entry name" value="Por_Secre_tail"/>
    <property type="match status" value="1"/>
</dbReference>
<feature type="compositionally biased region" description="Polar residues" evidence="1">
    <location>
        <begin position="867"/>
        <end position="880"/>
    </location>
</feature>
<dbReference type="SUPFAM" id="SSF141072">
    <property type="entry name" value="CalX-like"/>
    <property type="match status" value="1"/>
</dbReference>
<feature type="region of interest" description="Disordered" evidence="1">
    <location>
        <begin position="471"/>
        <end position="517"/>
    </location>
</feature>
<dbReference type="EMBL" id="JAALLS010000001">
    <property type="protein sequence ID" value="NGP86833.1"/>
    <property type="molecule type" value="Genomic_DNA"/>
</dbReference>
<dbReference type="Gene3D" id="2.60.40.4070">
    <property type="match status" value="1"/>
</dbReference>
<keyword evidence="4" id="KW-1185">Reference proteome</keyword>
<dbReference type="Gene3D" id="2.60.40.2030">
    <property type="match status" value="1"/>
</dbReference>
<name>A0A6M1T2I7_9BACT</name>
<dbReference type="RefSeq" id="WP_165265016.1">
    <property type="nucleotide sequence ID" value="NZ_JAALLS010000001.1"/>
</dbReference>
<organism evidence="3 4">
    <name type="scientific">Fodinibius halophilus</name>
    <dbReference type="NCBI Taxonomy" id="1736908"/>
    <lineage>
        <taxon>Bacteria</taxon>
        <taxon>Pseudomonadati</taxon>
        <taxon>Balneolota</taxon>
        <taxon>Balneolia</taxon>
        <taxon>Balneolales</taxon>
        <taxon>Balneolaceae</taxon>
        <taxon>Fodinibius</taxon>
    </lineage>
</organism>
<gene>
    <name evidence="3" type="ORF">G3569_00595</name>
</gene>
<dbReference type="Proteomes" id="UP000479132">
    <property type="component" value="Unassembled WGS sequence"/>
</dbReference>
<sequence>MAPRLLFEVKFKAILFSVFLVLGGLQVGYGQSLTAGDVAFTGFNADSPDGFAVVVFKNIAAGEEIHFSEGPWEGSAFDSNAGDLTWVAPSGGISAGTVLAFSDVNSTPSVNTGTITDDSNINLSGSSSVIYAYTGSDKDTPDTILAAAANSVDEYNGTEGTLTGTGLSQNDEAILLSDAVDVHEYIGDRSGNTPIGYLSQLNDNAKWQEENGSGSQASQVLPFNTEPFTIVSAPTIAFSSDKASGTEGGTASITVKLLESNGLAVDVEVKFLSTASTADVSDIDNYANTTVSFGAGAADGTTQDVSITLSDDSDFEGSEKAVFELSNNTGGAIIKPGVLTLTIEDNDAAKVVINEFLADPPSGSAGDANGDGTRDTYDDEFVEIVNSETKDIDISGWQLSDDGGSSKTYTFPEGTVLSAGRAIVVFGGGSPSGQFGSALVHAASSLSLSNSSGQVTLLDASGTIVDNFSYGSEAGEDESLTRDPDVSGALGSKHAGVSGSGGAPFSPGTEVDGSSFGTGHAIAIRGSEGWRMISSPVQGASFDTMIGDFWVQGLSGSDDPSGSETVFSWTESSGGAFSAPSGMSSTLEAGKGYIIYVFEDDEFSTSGIQGGFPKIIKSTNTENSGTVNVPVSSNDANGVNGIDENEGWNLLGNPFDADISVDALFTALETAGTVNANIYVWDNDNSGGADYVELSKGDGELLAPYQAFWVRYTQSGIDTDVAFDRDDLIANTGTAFYKETAEPSFRFALKLHAGQKHDAYQLEFNENGAIDLDRFDGYHLFSLDPSSINIFSTLNNNRLQKNVLPANLDVTVEIPLQFQVGSINELVFKWGDLQGAPKDWEFVLVDKTTNREINLRTSNKYEFKNYTEGQPQKTNGNRQLLNKGKGEADSDTRFVLSVRPNPNELSSDEIPNSAKLNPNYPNPFNPTTTISYELAKDMEVTLTVWNMIGQKVATLVDGPVEAGEKEVTWNASNMPSGIYIARFEVGGAVYTRKMTLIK</sequence>
<dbReference type="InterPro" id="IPR038081">
    <property type="entry name" value="CalX-like_sf"/>
</dbReference>
<dbReference type="Pfam" id="PF00932">
    <property type="entry name" value="LTD"/>
    <property type="match status" value="1"/>
</dbReference>
<dbReference type="InterPro" id="IPR026444">
    <property type="entry name" value="Secre_tail"/>
</dbReference>
<dbReference type="NCBIfam" id="TIGR04183">
    <property type="entry name" value="Por_Secre_tail"/>
    <property type="match status" value="1"/>
</dbReference>